<dbReference type="Pfam" id="PF12341">
    <property type="entry name" value="Mcl1_mid"/>
    <property type="match status" value="1"/>
</dbReference>
<keyword evidence="3" id="KW-0677">Repeat</keyword>
<feature type="region of interest" description="Disordered" evidence="6">
    <location>
        <begin position="809"/>
        <end position="873"/>
    </location>
</feature>
<dbReference type="SMART" id="SM00320">
    <property type="entry name" value="WD40"/>
    <property type="match status" value="5"/>
</dbReference>
<dbReference type="PANTHER" id="PTHR19932">
    <property type="entry name" value="WD REPEAT AND HMG-BOX DNA BINDING PROTEIN"/>
    <property type="match status" value="1"/>
</dbReference>
<comment type="subcellular location">
    <subcellularLocation>
        <location evidence="1">Nucleus</location>
    </subcellularLocation>
</comment>
<feature type="compositionally biased region" description="Acidic residues" evidence="6">
    <location>
        <begin position="836"/>
        <end position="871"/>
    </location>
</feature>
<feature type="compositionally biased region" description="Low complexity" evidence="6">
    <location>
        <begin position="13"/>
        <end position="103"/>
    </location>
</feature>
<evidence type="ECO:0000259" key="9">
    <source>
        <dbReference type="Pfam" id="PF24817"/>
    </source>
</evidence>
<evidence type="ECO:0000256" key="1">
    <source>
        <dbReference type="ARBA" id="ARBA00004123"/>
    </source>
</evidence>
<evidence type="ECO:0000256" key="6">
    <source>
        <dbReference type="SAM" id="MobiDB-lite"/>
    </source>
</evidence>
<organism evidence="10 11">
    <name type="scientific">Ophiocordyceps camponoti-floridani</name>
    <dbReference type="NCBI Taxonomy" id="2030778"/>
    <lineage>
        <taxon>Eukaryota</taxon>
        <taxon>Fungi</taxon>
        <taxon>Dikarya</taxon>
        <taxon>Ascomycota</taxon>
        <taxon>Pezizomycotina</taxon>
        <taxon>Sordariomycetes</taxon>
        <taxon>Hypocreomycetidae</taxon>
        <taxon>Hypocreales</taxon>
        <taxon>Ophiocordycipitaceae</taxon>
        <taxon>Ophiocordyceps</taxon>
    </lineage>
</organism>
<name>A0A8H4Q1U3_9HYPO</name>
<dbReference type="GO" id="GO:0043596">
    <property type="term" value="C:nuclear replication fork"/>
    <property type="evidence" value="ECO:0007669"/>
    <property type="project" value="TreeGrafter"/>
</dbReference>
<protein>
    <submittedName>
        <fullName evidence="10">WD40 repeat-like-containing domain protein</fullName>
    </submittedName>
</protein>
<accession>A0A8H4Q1U3</accession>
<feature type="domain" description="WDHD1/CFT4 second beta-propeller" evidence="7">
    <location>
        <begin position="523"/>
        <end position="812"/>
    </location>
</feature>
<keyword evidence="4" id="KW-0539">Nucleus</keyword>
<sequence>MEASDEAPEKAPEQAQEQTQEQAPEQTQKQAPEQAQEQAPEQAPEQAQEQAPEQTQEQAQEQAPEQAPEQTQEQAPEQAPEQAQEQAPEQTQEQAQEQAPEQASQPPKKKSSLPRARPAHTSGITRCAYSKNGKRLVSAGSNNLIRLYFASTVHSEPRNIDDCQEHNVSISAHNDFFVVGSEDGVVSLYSFERMVFERMLLRTSSPVRDVSLSHDGEWCAIASDERSVKMVHTKDITRIRHLREHNRASRHVSLDPSASLAAVSCTDGVVYLYSLTSDKPQLICKIDGVIAALKGHSAASYKPVWHPEGSVFALPTPTRDIQVVSRHDGEKQWCFADGHSAEITCLVWSPNGAMLASTSRDGRILIWETETHSVIQRYEFADVVDLTWHVFRNLASFTTLNGDIYFHYGFVPDQFVSLLDLPLQSVPLIQSRRAETPNINEDVDVPVETVRELSAPSRQRRESFGSLNSFLEAAADGQAEDDDFVVDDDGAGYATGSKRPWDGEGASGGEHKRVNLTRRQHHEAFQPGSTPWRGNRKYLCLNLIGVVWTVDQDSHHTVTVEFYDRDMQRDFHFTDTFLYDKACLNERGALFSSPAKDDTPAYIFYRPHESWTQRHDWRTQLPLGEHVVAMSLSESFVTVTTTASYVRVYTLLGMPYRLYRPKSAPVVTCASWRDYVMTVGNGPVGADGTTRLLYTIENVKRDQICQNEDTVALPEGATLKSVFFSDEGDPCIYDSTGTLLTLLHWRRPSRASWVPVLDTKLLPRLASGRKHETYFPVALADGKFHCIILKGGEQYPYFPRPLLSEFGLSVPLKSPGQRSKKNKKSKGKTKATTNGDDVEEEDVFMTKDDGDDGVFNDGDDDSDEEEEEEEDERTRLEQQFMLQGIRAAQLRDVVSARPNSHKQRSQLSRAELEIDKVLLQLLAVECREGEERGMRALEMVALMRDRTGRMMEAAGKVAERYGRTVLGDKIREIGERRVGFADDGGGEEEEEEESE</sequence>
<dbReference type="Proteomes" id="UP000562929">
    <property type="component" value="Unassembled WGS sequence"/>
</dbReference>
<evidence type="ECO:0000256" key="5">
    <source>
        <dbReference type="PROSITE-ProRule" id="PRU00221"/>
    </source>
</evidence>
<dbReference type="InterPro" id="IPR048591">
    <property type="entry name" value="WDHD1/CFT4_hel"/>
</dbReference>
<feature type="repeat" description="WD" evidence="5">
    <location>
        <begin position="336"/>
        <end position="377"/>
    </location>
</feature>
<dbReference type="PANTHER" id="PTHR19932:SF10">
    <property type="entry name" value="WD REPEAT AND HMG-BOX DNA-BINDING PROTEIN 1"/>
    <property type="match status" value="1"/>
</dbReference>
<dbReference type="InterPro" id="IPR036322">
    <property type="entry name" value="WD40_repeat_dom_sf"/>
</dbReference>
<dbReference type="PROSITE" id="PS50082">
    <property type="entry name" value="WD_REPEATS_2"/>
    <property type="match status" value="1"/>
</dbReference>
<feature type="domain" description="WDHD1/CFT4 helical bundle" evidence="8">
    <location>
        <begin position="875"/>
        <end position="978"/>
    </location>
</feature>
<dbReference type="PROSITE" id="PS00678">
    <property type="entry name" value="WD_REPEATS_1"/>
    <property type="match status" value="1"/>
</dbReference>
<keyword evidence="2 5" id="KW-0853">WD repeat</keyword>
<evidence type="ECO:0000259" key="7">
    <source>
        <dbReference type="Pfam" id="PF12341"/>
    </source>
</evidence>
<reference evidence="10 11" key="1">
    <citation type="journal article" date="2020" name="G3 (Bethesda)">
        <title>Genetic Underpinnings of Host Manipulation by Ophiocordyceps as Revealed by Comparative Transcriptomics.</title>
        <authorList>
            <person name="Will I."/>
            <person name="Das B."/>
            <person name="Trinh T."/>
            <person name="Brachmann A."/>
            <person name="Ohm R.A."/>
            <person name="de Bekker C."/>
        </authorList>
    </citation>
    <scope>NUCLEOTIDE SEQUENCE [LARGE SCALE GENOMIC DNA]</scope>
    <source>
        <strain evidence="10 11">EC05</strain>
    </source>
</reference>
<feature type="domain" description="WDHD1 first WD40" evidence="9">
    <location>
        <begin position="117"/>
        <end position="402"/>
    </location>
</feature>
<dbReference type="InterPro" id="IPR001680">
    <property type="entry name" value="WD40_rpt"/>
</dbReference>
<feature type="compositionally biased region" description="Basic residues" evidence="6">
    <location>
        <begin position="818"/>
        <end position="829"/>
    </location>
</feature>
<dbReference type="GO" id="GO:0003682">
    <property type="term" value="F:chromatin binding"/>
    <property type="evidence" value="ECO:0007669"/>
    <property type="project" value="TreeGrafter"/>
</dbReference>
<evidence type="ECO:0000313" key="10">
    <source>
        <dbReference type="EMBL" id="KAF4582109.1"/>
    </source>
</evidence>
<evidence type="ECO:0000256" key="3">
    <source>
        <dbReference type="ARBA" id="ARBA00022737"/>
    </source>
</evidence>
<dbReference type="InterPro" id="IPR022100">
    <property type="entry name" value="WDHD1/CFT4_beta-prop_2nd"/>
</dbReference>
<evidence type="ECO:0000256" key="2">
    <source>
        <dbReference type="ARBA" id="ARBA00022574"/>
    </source>
</evidence>
<evidence type="ECO:0000313" key="11">
    <source>
        <dbReference type="Proteomes" id="UP000562929"/>
    </source>
</evidence>
<dbReference type="Gene3D" id="2.130.10.10">
    <property type="entry name" value="YVTN repeat-like/Quinoprotein amine dehydrogenase"/>
    <property type="match status" value="2"/>
</dbReference>
<dbReference type="GO" id="GO:0006281">
    <property type="term" value="P:DNA repair"/>
    <property type="evidence" value="ECO:0007669"/>
    <property type="project" value="TreeGrafter"/>
</dbReference>
<evidence type="ECO:0000256" key="4">
    <source>
        <dbReference type="ARBA" id="ARBA00023242"/>
    </source>
</evidence>
<dbReference type="Pfam" id="PF20946">
    <property type="entry name" value="Ctf4_C"/>
    <property type="match status" value="1"/>
</dbReference>
<dbReference type="GO" id="GO:0000278">
    <property type="term" value="P:mitotic cell cycle"/>
    <property type="evidence" value="ECO:0007669"/>
    <property type="project" value="TreeGrafter"/>
</dbReference>
<dbReference type="InterPro" id="IPR057646">
    <property type="entry name" value="WD40_WDHD1_1st"/>
</dbReference>
<dbReference type="InterPro" id="IPR015943">
    <property type="entry name" value="WD40/YVTN_repeat-like_dom_sf"/>
</dbReference>
<evidence type="ECO:0000259" key="8">
    <source>
        <dbReference type="Pfam" id="PF20946"/>
    </source>
</evidence>
<comment type="caution">
    <text evidence="10">The sequence shown here is derived from an EMBL/GenBank/DDBJ whole genome shotgun (WGS) entry which is preliminary data.</text>
</comment>
<dbReference type="PROSITE" id="PS50294">
    <property type="entry name" value="WD_REPEATS_REGION"/>
    <property type="match status" value="1"/>
</dbReference>
<proteinExistence type="predicted"/>
<dbReference type="EMBL" id="JAACLJ010000008">
    <property type="protein sequence ID" value="KAF4582109.1"/>
    <property type="molecule type" value="Genomic_DNA"/>
</dbReference>
<feature type="region of interest" description="Disordered" evidence="6">
    <location>
        <begin position="1"/>
        <end position="127"/>
    </location>
</feature>
<dbReference type="InterPro" id="IPR019775">
    <property type="entry name" value="WD40_repeat_CS"/>
</dbReference>
<dbReference type="Pfam" id="PF24817">
    <property type="entry name" value="WD40_WDHD1_1st"/>
    <property type="match status" value="1"/>
</dbReference>
<dbReference type="GO" id="GO:0006261">
    <property type="term" value="P:DNA-templated DNA replication"/>
    <property type="evidence" value="ECO:0007669"/>
    <property type="project" value="TreeGrafter"/>
</dbReference>
<dbReference type="OrthoDB" id="427368at2759"/>
<gene>
    <name evidence="10" type="ORF">GQ602_006733</name>
</gene>
<keyword evidence="11" id="KW-1185">Reference proteome</keyword>
<dbReference type="SUPFAM" id="SSF50978">
    <property type="entry name" value="WD40 repeat-like"/>
    <property type="match status" value="1"/>
</dbReference>
<dbReference type="AlphaFoldDB" id="A0A8H4Q1U3"/>